<keyword evidence="3" id="KW-1185">Reference proteome</keyword>
<organism evidence="2 3">
    <name type="scientific">Trichonephila clavipes</name>
    <name type="common">Golden silk orbweaver</name>
    <name type="synonym">Nephila clavipes</name>
    <dbReference type="NCBI Taxonomy" id="2585209"/>
    <lineage>
        <taxon>Eukaryota</taxon>
        <taxon>Metazoa</taxon>
        <taxon>Ecdysozoa</taxon>
        <taxon>Arthropoda</taxon>
        <taxon>Chelicerata</taxon>
        <taxon>Arachnida</taxon>
        <taxon>Araneae</taxon>
        <taxon>Araneomorphae</taxon>
        <taxon>Entelegynae</taxon>
        <taxon>Araneoidea</taxon>
        <taxon>Nephilidae</taxon>
        <taxon>Trichonephila</taxon>
    </lineage>
</organism>
<accession>A0A8X6SUS8</accession>
<keyword evidence="1" id="KW-1133">Transmembrane helix</keyword>
<comment type="caution">
    <text evidence="2">The sequence shown here is derived from an EMBL/GenBank/DDBJ whole genome shotgun (WGS) entry which is preliminary data.</text>
</comment>
<dbReference type="EMBL" id="BMAU01021355">
    <property type="protein sequence ID" value="GFY20432.1"/>
    <property type="molecule type" value="Genomic_DNA"/>
</dbReference>
<keyword evidence="1" id="KW-0812">Transmembrane</keyword>
<reference evidence="2" key="1">
    <citation type="submission" date="2020-08" db="EMBL/GenBank/DDBJ databases">
        <title>Multicomponent nature underlies the extraordinary mechanical properties of spider dragline silk.</title>
        <authorList>
            <person name="Kono N."/>
            <person name="Nakamura H."/>
            <person name="Mori M."/>
            <person name="Yoshida Y."/>
            <person name="Ohtoshi R."/>
            <person name="Malay A.D."/>
            <person name="Moran D.A.P."/>
            <person name="Tomita M."/>
            <person name="Numata K."/>
            <person name="Arakawa K."/>
        </authorList>
    </citation>
    <scope>NUCLEOTIDE SEQUENCE</scope>
</reference>
<evidence type="ECO:0000256" key="1">
    <source>
        <dbReference type="SAM" id="Phobius"/>
    </source>
</evidence>
<evidence type="ECO:0000313" key="2">
    <source>
        <dbReference type="EMBL" id="GFY20432.1"/>
    </source>
</evidence>
<sequence>MEFNDRTALSKQLAAIWATTTGVIMSAFSIRRSLLHRGLRARVPLYSPPYHGKPSISASAMSSRSNLLRIEQADAYAEPVATNSNRFIREVLQPYVILFLSGIPGAIFQQDNARSHGAMTVFETSAILNTLNFFHGLITRQICRLFSICGVW</sequence>
<keyword evidence="1" id="KW-0472">Membrane</keyword>
<evidence type="ECO:0000313" key="3">
    <source>
        <dbReference type="Proteomes" id="UP000887159"/>
    </source>
</evidence>
<dbReference type="Proteomes" id="UP000887159">
    <property type="component" value="Unassembled WGS sequence"/>
</dbReference>
<protein>
    <submittedName>
        <fullName evidence="2">Uncharacterized protein</fullName>
    </submittedName>
</protein>
<feature type="transmembrane region" description="Helical" evidence="1">
    <location>
        <begin position="12"/>
        <end position="30"/>
    </location>
</feature>
<dbReference type="AlphaFoldDB" id="A0A8X6SUS8"/>
<name>A0A8X6SUS8_TRICX</name>
<proteinExistence type="predicted"/>
<gene>
    <name evidence="2" type="primary">NCL1_46900</name>
    <name evidence="2" type="ORF">TNCV_210641</name>
</gene>